<evidence type="ECO:0000313" key="4">
    <source>
        <dbReference type="EMBL" id="RPF42484.1"/>
    </source>
</evidence>
<comment type="caution">
    <text evidence="4">The sequence shown here is derived from an EMBL/GenBank/DDBJ whole genome shotgun (WGS) entry which is preliminary data.</text>
</comment>
<name>A0A3N5AD07_9THEO</name>
<reference evidence="4 5" key="1">
    <citation type="submission" date="2018-11" db="EMBL/GenBank/DDBJ databases">
        <title>Genomic Encyclopedia of Type Strains, Phase IV (KMG-IV): sequencing the most valuable type-strain genomes for metagenomic binning, comparative biology and taxonomic classification.</title>
        <authorList>
            <person name="Goeker M."/>
        </authorList>
    </citation>
    <scope>NUCLEOTIDE SEQUENCE [LARGE SCALE GENOMIC DNA]</scope>
    <source>
        <strain evidence="4 5">DSM 102936</strain>
    </source>
</reference>
<dbReference type="GO" id="GO:0000209">
    <property type="term" value="P:protein polyubiquitination"/>
    <property type="evidence" value="ECO:0007669"/>
    <property type="project" value="TreeGrafter"/>
</dbReference>
<dbReference type="InterPro" id="IPR050952">
    <property type="entry name" value="TRIM-NHL_E3_ligases"/>
</dbReference>
<dbReference type="PANTHER" id="PTHR24104">
    <property type="entry name" value="E3 UBIQUITIN-PROTEIN LIGASE NHLRC1-RELATED"/>
    <property type="match status" value="1"/>
</dbReference>
<evidence type="ECO:0000256" key="3">
    <source>
        <dbReference type="SAM" id="Phobius"/>
    </source>
</evidence>
<dbReference type="RefSeq" id="WP_123930651.1">
    <property type="nucleotide sequence ID" value="NZ_RKRE01000003.1"/>
</dbReference>
<dbReference type="AlphaFoldDB" id="A0A3N5AD07"/>
<keyword evidence="1" id="KW-0677">Repeat</keyword>
<evidence type="ECO:0000313" key="5">
    <source>
        <dbReference type="Proteomes" id="UP000282654"/>
    </source>
</evidence>
<dbReference type="SUPFAM" id="SSF101898">
    <property type="entry name" value="NHL repeat"/>
    <property type="match status" value="1"/>
</dbReference>
<dbReference type="GO" id="GO:0061630">
    <property type="term" value="F:ubiquitin protein ligase activity"/>
    <property type="evidence" value="ECO:0007669"/>
    <property type="project" value="TreeGrafter"/>
</dbReference>
<keyword evidence="3" id="KW-0472">Membrane</keyword>
<accession>A0A3N5AD07</accession>
<keyword evidence="3" id="KW-0812">Transmembrane</keyword>
<evidence type="ECO:0000256" key="1">
    <source>
        <dbReference type="ARBA" id="ARBA00022737"/>
    </source>
</evidence>
<dbReference type="PROSITE" id="PS51125">
    <property type="entry name" value="NHL"/>
    <property type="match status" value="1"/>
</dbReference>
<feature type="transmembrane region" description="Helical" evidence="3">
    <location>
        <begin position="21"/>
        <end position="42"/>
    </location>
</feature>
<feature type="repeat" description="NHL" evidence="2">
    <location>
        <begin position="205"/>
        <end position="239"/>
    </location>
</feature>
<dbReference type="Gene3D" id="2.120.10.30">
    <property type="entry name" value="TolB, C-terminal domain"/>
    <property type="match status" value="3"/>
</dbReference>
<gene>
    <name evidence="4" type="ORF">EDD75_1585</name>
</gene>
<protein>
    <submittedName>
        <fullName evidence="4">6-bladed beta-propeller protein</fullName>
    </submittedName>
</protein>
<evidence type="ECO:0000256" key="2">
    <source>
        <dbReference type="PROSITE-ProRule" id="PRU00504"/>
    </source>
</evidence>
<dbReference type="OrthoDB" id="9799230at2"/>
<dbReference type="GO" id="GO:0008270">
    <property type="term" value="F:zinc ion binding"/>
    <property type="evidence" value="ECO:0007669"/>
    <property type="project" value="UniProtKB-KW"/>
</dbReference>
<keyword evidence="5" id="KW-1185">Reference proteome</keyword>
<dbReference type="Proteomes" id="UP000282654">
    <property type="component" value="Unassembled WGS sequence"/>
</dbReference>
<sequence>MADLRATIAAKLAGKQVKREHLIIAALCIALLLTLYFAWMYLRRTSPIEGLKAAVMPIHQPKWVATIYGDKGIFLRQPRRVYVADNQVFISDTANHRVLVFDYNGHYIRKFGDSGKEQGKLRYPYGIEIVGGEIFVADAGHNKVLVFGLDGKFRRYFADNALAKPVDIVYAHNKFYVADAGRHQVVVLDQKGHEVAAIGKYGKDGAGEFYYPNGLALTPDGRILVADTNNSRLQVFDLSGKFLEMWTGDMSKHEAYFAAPADIAVDRKGNVYVADPLCQRVSILDPKGKLINAAQQVGPPEEGDALSLPTGVFIDGRQRLYVAEYGKSRLTIYDLK</sequence>
<dbReference type="GO" id="GO:0043161">
    <property type="term" value="P:proteasome-mediated ubiquitin-dependent protein catabolic process"/>
    <property type="evidence" value="ECO:0007669"/>
    <property type="project" value="TreeGrafter"/>
</dbReference>
<dbReference type="InterPro" id="IPR011042">
    <property type="entry name" value="6-blade_b-propeller_TolB-like"/>
</dbReference>
<dbReference type="InterPro" id="IPR001258">
    <property type="entry name" value="NHL_repeat"/>
</dbReference>
<keyword evidence="3" id="KW-1133">Transmembrane helix</keyword>
<proteinExistence type="predicted"/>
<organism evidence="4 5">
    <name type="scientific">Thermodesulfitimonas autotrophica</name>
    <dbReference type="NCBI Taxonomy" id="1894989"/>
    <lineage>
        <taxon>Bacteria</taxon>
        <taxon>Bacillati</taxon>
        <taxon>Bacillota</taxon>
        <taxon>Clostridia</taxon>
        <taxon>Thermoanaerobacterales</taxon>
        <taxon>Thermoanaerobacteraceae</taxon>
        <taxon>Thermodesulfitimonas</taxon>
    </lineage>
</organism>
<dbReference type="Pfam" id="PF01436">
    <property type="entry name" value="NHL"/>
    <property type="match status" value="1"/>
</dbReference>
<dbReference type="PANTHER" id="PTHR24104:SF25">
    <property type="entry name" value="PROTEIN LIN-41"/>
    <property type="match status" value="1"/>
</dbReference>
<dbReference type="EMBL" id="RKRE01000003">
    <property type="protein sequence ID" value="RPF42484.1"/>
    <property type="molecule type" value="Genomic_DNA"/>
</dbReference>
<dbReference type="Pfam" id="PF17170">
    <property type="entry name" value="DUF5128"/>
    <property type="match status" value="1"/>
</dbReference>